<protein>
    <submittedName>
        <fullName evidence="1">Uncharacterized protein</fullName>
    </submittedName>
</protein>
<evidence type="ECO:0000313" key="1">
    <source>
        <dbReference type="EMBL" id="CEK67301.1"/>
    </source>
</evidence>
<feature type="non-terminal residue" evidence="1">
    <location>
        <position position="81"/>
    </location>
</feature>
<feature type="non-terminal residue" evidence="1">
    <location>
        <position position="1"/>
    </location>
</feature>
<organism evidence="1">
    <name type="scientific">Arion vulgaris</name>
    <dbReference type="NCBI Taxonomy" id="1028688"/>
    <lineage>
        <taxon>Eukaryota</taxon>
        <taxon>Metazoa</taxon>
        <taxon>Spiralia</taxon>
        <taxon>Lophotrochozoa</taxon>
        <taxon>Mollusca</taxon>
        <taxon>Gastropoda</taxon>
        <taxon>Heterobranchia</taxon>
        <taxon>Euthyneura</taxon>
        <taxon>Panpulmonata</taxon>
        <taxon>Eupulmonata</taxon>
        <taxon>Stylommatophora</taxon>
        <taxon>Helicina</taxon>
        <taxon>Arionoidea</taxon>
        <taxon>Arionidae</taxon>
        <taxon>Arion</taxon>
    </lineage>
</organism>
<dbReference type="AlphaFoldDB" id="A0A0B6ZHD4"/>
<accession>A0A0B6ZHD4</accession>
<proteinExistence type="predicted"/>
<dbReference type="EMBL" id="HACG01020436">
    <property type="protein sequence ID" value="CEK67301.1"/>
    <property type="molecule type" value="Transcribed_RNA"/>
</dbReference>
<sequence>EKVNYEQCKNLSIPIKLESKESILLLEGSHFADILKTSTVLPPQSSLSSHSAVADSTNTFLDQTNDSIENLRKLLQEHKSV</sequence>
<gene>
    <name evidence="1" type="primary">ORF62128</name>
</gene>
<name>A0A0B6ZHD4_9EUPU</name>
<reference evidence="1" key="1">
    <citation type="submission" date="2014-12" db="EMBL/GenBank/DDBJ databases">
        <title>Insight into the proteome of Arion vulgaris.</title>
        <authorList>
            <person name="Aradska J."/>
            <person name="Bulat T."/>
            <person name="Smidak R."/>
            <person name="Sarate P."/>
            <person name="Gangsoo J."/>
            <person name="Sialana F."/>
            <person name="Bilban M."/>
            <person name="Lubec G."/>
        </authorList>
    </citation>
    <scope>NUCLEOTIDE SEQUENCE</scope>
    <source>
        <tissue evidence="1">Skin</tissue>
    </source>
</reference>